<reference evidence="3" key="2">
    <citation type="submission" date="2025-08" db="UniProtKB">
        <authorList>
            <consortium name="RefSeq"/>
        </authorList>
    </citation>
    <scope>IDENTIFICATION</scope>
    <source>
        <tissue evidence="3">Young leaves</tissue>
    </source>
</reference>
<evidence type="ECO:0000256" key="1">
    <source>
        <dbReference type="SAM" id="MobiDB-lite"/>
    </source>
</evidence>
<dbReference type="Pfam" id="PF07093">
    <property type="entry name" value="SGT1"/>
    <property type="match status" value="1"/>
</dbReference>
<feature type="compositionally biased region" description="Acidic residues" evidence="1">
    <location>
        <begin position="540"/>
        <end position="556"/>
    </location>
</feature>
<protein>
    <submittedName>
        <fullName evidence="3">Protein ecdysoneless homolog</fullName>
    </submittedName>
</protein>
<dbReference type="RefSeq" id="XP_008800214.2">
    <property type="nucleotide sequence ID" value="XM_008801992.3"/>
</dbReference>
<name>A0A8B7CIY6_PHODC</name>
<feature type="compositionally biased region" description="Basic and acidic residues" evidence="1">
    <location>
        <begin position="520"/>
        <end position="530"/>
    </location>
</feature>
<accession>A0A8B7CIY6</accession>
<dbReference type="GeneID" id="103714662"/>
<gene>
    <name evidence="3" type="primary">LOC103714662</name>
</gene>
<evidence type="ECO:0000313" key="2">
    <source>
        <dbReference type="Proteomes" id="UP000228380"/>
    </source>
</evidence>
<dbReference type="AlphaFoldDB" id="A0A8B7CIY6"/>
<dbReference type="PANTHER" id="PTHR13060">
    <property type="entry name" value="SGT1 PROTEIN HSGT1 SUPPRESSOR OF GCR2"/>
    <property type="match status" value="1"/>
</dbReference>
<feature type="region of interest" description="Disordered" evidence="1">
    <location>
        <begin position="442"/>
        <end position="469"/>
    </location>
</feature>
<dbReference type="OrthoDB" id="27237at2759"/>
<dbReference type="GO" id="GO:0005634">
    <property type="term" value="C:nucleus"/>
    <property type="evidence" value="ECO:0007669"/>
    <property type="project" value="TreeGrafter"/>
</dbReference>
<keyword evidence="2" id="KW-1185">Reference proteome</keyword>
<dbReference type="PANTHER" id="PTHR13060:SF0">
    <property type="entry name" value="PROTEIN ECDYSONELESS HOMOLOG"/>
    <property type="match status" value="1"/>
</dbReference>
<dbReference type="InterPro" id="IPR010770">
    <property type="entry name" value="Ecd"/>
</dbReference>
<feature type="region of interest" description="Disordered" evidence="1">
    <location>
        <begin position="518"/>
        <end position="557"/>
    </location>
</feature>
<sequence>MEEARRNPRIPEDTVFYAIYPDLPPDSPPAEAAAALRSLHLHLIQSVLAPHLRDYIWQHEPFHLSIPSSSSAASATAASNCPFCGSPSLPHLHGKTRFGDNLDDEWFIVFLLFEASRAVPSLSARVWDSDGEFLLIEAAFSLPRWLDPDTSTNRVFIRRGDVHIVPRDRFPSGPPLAAALDAVRNEDVDTRASDAVQAAISRRISSYPERARANTHRVRVRVPLPVAQVLKHEPCLVSLAVEGFYDRDVDSMKDAARMDKFLRSNGGGIEMVRVSVPMSRAMYAQLVQQNFQAPRCYPMPSREEGPAAYIEAELGMKIACGFEMMYQERRRAGKEGKGTTWEAFKRSLESSGCFEGLLPGSKEYQRIMDSALEYYKSSSLSSRTREIMNAPVLRIDEILSMPCSVDDFKGIELPLDDDDSWLYNGEDELNSAILERQKEMENYKAERKHRKDKRQKDTADGSSSLSDDFNLGDIVETMQAFVQKVSSFEGAEVPPNRNSKAVELDADQFMKIMGSVAGEASREETARDAVIEGDTSSSDMDFDDSEDEGDIAEDGNGDTFMQSYSDALNKELNATTLKRSFIRASQQHSNNCNEGPSNAPKEMDEELTPVDVDANLVKSFLDSFSSQQGLAGPASNVLGLMGVKVPPDAKKM</sequence>
<dbReference type="KEGG" id="pda:103714662"/>
<reference evidence="2" key="1">
    <citation type="journal article" date="2019" name="Nat. Commun.">
        <title>Genome-wide association mapping of date palm fruit traits.</title>
        <authorList>
            <person name="Hazzouri K.M."/>
            <person name="Gros-Balthazard M."/>
            <person name="Flowers J.M."/>
            <person name="Copetti D."/>
            <person name="Lemansour A."/>
            <person name="Lebrun M."/>
            <person name="Masmoudi K."/>
            <person name="Ferrand S."/>
            <person name="Dhar M.I."/>
            <person name="Fresquez Z.A."/>
            <person name="Rosas U."/>
            <person name="Zhang J."/>
            <person name="Talag J."/>
            <person name="Lee S."/>
            <person name="Kudrna D."/>
            <person name="Powell R.F."/>
            <person name="Leitch I.J."/>
            <person name="Krueger R.R."/>
            <person name="Wing R.A."/>
            <person name="Amiri K.M.A."/>
            <person name="Purugganan M.D."/>
        </authorList>
    </citation>
    <scope>NUCLEOTIDE SEQUENCE [LARGE SCALE GENOMIC DNA]</scope>
    <source>
        <strain evidence="2">cv. Khalas</strain>
    </source>
</reference>
<proteinExistence type="predicted"/>
<dbReference type="Proteomes" id="UP000228380">
    <property type="component" value="Chromosome 13"/>
</dbReference>
<evidence type="ECO:0000313" key="3">
    <source>
        <dbReference type="RefSeq" id="XP_008800214.2"/>
    </source>
</evidence>
<organism evidence="2 3">
    <name type="scientific">Phoenix dactylifera</name>
    <name type="common">Date palm</name>
    <dbReference type="NCBI Taxonomy" id="42345"/>
    <lineage>
        <taxon>Eukaryota</taxon>
        <taxon>Viridiplantae</taxon>
        <taxon>Streptophyta</taxon>
        <taxon>Embryophyta</taxon>
        <taxon>Tracheophyta</taxon>
        <taxon>Spermatophyta</taxon>
        <taxon>Magnoliopsida</taxon>
        <taxon>Liliopsida</taxon>
        <taxon>Arecaceae</taxon>
        <taxon>Coryphoideae</taxon>
        <taxon>Phoeniceae</taxon>
        <taxon>Phoenix</taxon>
    </lineage>
</organism>